<dbReference type="CDD" id="cd00051">
    <property type="entry name" value="EFh"/>
    <property type="match status" value="1"/>
</dbReference>
<dbReference type="AlphaFoldDB" id="A0AAD8YK09"/>
<organism evidence="5 6">
    <name type="scientific">Skeletonema marinoi</name>
    <dbReference type="NCBI Taxonomy" id="267567"/>
    <lineage>
        <taxon>Eukaryota</taxon>
        <taxon>Sar</taxon>
        <taxon>Stramenopiles</taxon>
        <taxon>Ochrophyta</taxon>
        <taxon>Bacillariophyta</taxon>
        <taxon>Coscinodiscophyceae</taxon>
        <taxon>Thalassiosirophycidae</taxon>
        <taxon>Thalassiosirales</taxon>
        <taxon>Skeletonemataceae</taxon>
        <taxon>Skeletonema</taxon>
        <taxon>Skeletonema marinoi-dohrnii complex</taxon>
    </lineage>
</organism>
<dbReference type="Pfam" id="PF13499">
    <property type="entry name" value="EF-hand_7"/>
    <property type="match status" value="2"/>
</dbReference>
<feature type="domain" description="EF-hand" evidence="4">
    <location>
        <begin position="375"/>
        <end position="410"/>
    </location>
</feature>
<dbReference type="InterPro" id="IPR002048">
    <property type="entry name" value="EF_hand_dom"/>
</dbReference>
<dbReference type="InterPro" id="IPR018247">
    <property type="entry name" value="EF_Hand_1_Ca_BS"/>
</dbReference>
<dbReference type="PRINTS" id="PR01362">
    <property type="entry name" value="CALFLAGIN"/>
</dbReference>
<evidence type="ECO:0000256" key="1">
    <source>
        <dbReference type="ARBA" id="ARBA00022723"/>
    </source>
</evidence>
<accession>A0AAD8YK09</accession>
<name>A0AAD8YK09_9STRA</name>
<reference evidence="5" key="1">
    <citation type="submission" date="2023-06" db="EMBL/GenBank/DDBJ databases">
        <title>Survivors Of The Sea: Transcriptome response of Skeletonema marinoi to long-term dormancy.</title>
        <authorList>
            <person name="Pinder M.I.M."/>
            <person name="Kourtchenko O."/>
            <person name="Robertson E.K."/>
            <person name="Larsson T."/>
            <person name="Maumus F."/>
            <person name="Osuna-Cruz C.M."/>
            <person name="Vancaester E."/>
            <person name="Stenow R."/>
            <person name="Vandepoele K."/>
            <person name="Ploug H."/>
            <person name="Bruchert V."/>
            <person name="Godhe A."/>
            <person name="Topel M."/>
        </authorList>
    </citation>
    <scope>NUCLEOTIDE SEQUENCE</scope>
    <source>
        <strain evidence="5">R05AC</strain>
    </source>
</reference>
<keyword evidence="2" id="KW-0677">Repeat</keyword>
<evidence type="ECO:0000259" key="4">
    <source>
        <dbReference type="PROSITE" id="PS50222"/>
    </source>
</evidence>
<dbReference type="PANTHER" id="PTHR23050">
    <property type="entry name" value="CALCIUM BINDING PROTEIN"/>
    <property type="match status" value="1"/>
</dbReference>
<sequence length="444" mass="50247">QTTMTKITASNLPPLSEVSPQCVKYYKPLAKKKKKAIDLDEIGTPRYNLLLDLMKCQVKHPNSSTSGDNEEKTIDVKPCVKVEKAYNSCHAGIMGVGNFKGRKNCGKEIESLFACVNPNASLPQAKINSMKSSQEGGDNDFLASPEMDVAKKTKDHPSINDYYRALAVGDKPIKYQHGLSNYSNVQFGDDRVIFNKSMSQVMYQLNEEQANQMTIHDNSQNKTKKQRMQDYEEANGVVGPEKIQEMEQMMRDKLQQRTKAGPFQLRKTFKYFDRDGSGGIDFSEFQRAMELMGFQFTDMQQLALFARYDESYSGEVDYSEFVQKVMESDFKGVSNASKKALNTLVSSTFMNNDSGSSALEGDDDSDLDENELDTFRRAEVGRLFSMVDRDGSGLIDEFEFSQLLENLGRKLPHDDIHEGFSRLDTDASGHIDFEEFYAWAYPKK</sequence>
<evidence type="ECO:0000313" key="6">
    <source>
        <dbReference type="Proteomes" id="UP001224775"/>
    </source>
</evidence>
<proteinExistence type="predicted"/>
<feature type="non-terminal residue" evidence="5">
    <location>
        <position position="1"/>
    </location>
</feature>
<dbReference type="Gene3D" id="1.10.238.10">
    <property type="entry name" value="EF-hand"/>
    <property type="match status" value="2"/>
</dbReference>
<comment type="caution">
    <text evidence="5">The sequence shown here is derived from an EMBL/GenBank/DDBJ whole genome shotgun (WGS) entry which is preliminary data.</text>
</comment>
<evidence type="ECO:0000313" key="5">
    <source>
        <dbReference type="EMBL" id="KAK1747423.1"/>
    </source>
</evidence>
<dbReference type="PROSITE" id="PS50222">
    <property type="entry name" value="EF_HAND_2"/>
    <property type="match status" value="3"/>
</dbReference>
<protein>
    <submittedName>
        <fullName evidence="5">EF-hand domain-containing protein</fullName>
    </submittedName>
</protein>
<dbReference type="InterPro" id="IPR011992">
    <property type="entry name" value="EF-hand-dom_pair"/>
</dbReference>
<evidence type="ECO:0000256" key="2">
    <source>
        <dbReference type="ARBA" id="ARBA00022737"/>
    </source>
</evidence>
<keyword evidence="3" id="KW-0106">Calcium</keyword>
<keyword evidence="1" id="KW-0479">Metal-binding</keyword>
<dbReference type="InterPro" id="IPR050145">
    <property type="entry name" value="Centrin_CML-like"/>
</dbReference>
<dbReference type="InterPro" id="IPR003299">
    <property type="entry name" value="Calflagin-bd"/>
</dbReference>
<feature type="domain" description="EF-hand" evidence="4">
    <location>
        <begin position="411"/>
        <end position="444"/>
    </location>
</feature>
<gene>
    <name evidence="5" type="ORF">QTG54_001386</name>
</gene>
<keyword evidence="6" id="KW-1185">Reference proteome</keyword>
<evidence type="ECO:0000256" key="3">
    <source>
        <dbReference type="ARBA" id="ARBA00022837"/>
    </source>
</evidence>
<feature type="domain" description="EF-hand" evidence="4">
    <location>
        <begin position="260"/>
        <end position="295"/>
    </location>
</feature>
<dbReference type="PROSITE" id="PS00018">
    <property type="entry name" value="EF_HAND_1"/>
    <property type="match status" value="2"/>
</dbReference>
<dbReference type="SUPFAM" id="SSF47473">
    <property type="entry name" value="EF-hand"/>
    <property type="match status" value="1"/>
</dbReference>
<dbReference type="Proteomes" id="UP001224775">
    <property type="component" value="Unassembled WGS sequence"/>
</dbReference>
<dbReference type="GO" id="GO:0005509">
    <property type="term" value="F:calcium ion binding"/>
    <property type="evidence" value="ECO:0007669"/>
    <property type="project" value="InterPro"/>
</dbReference>
<dbReference type="SMART" id="SM00054">
    <property type="entry name" value="EFh"/>
    <property type="match status" value="4"/>
</dbReference>
<dbReference type="EMBL" id="JATAAI010000002">
    <property type="protein sequence ID" value="KAK1747423.1"/>
    <property type="molecule type" value="Genomic_DNA"/>
</dbReference>